<reference evidence="1" key="1">
    <citation type="submission" date="2010-07" db="EMBL/GenBank/DDBJ databases">
        <authorList>
            <person name="Muzny D."/>
            <person name="Qin X."/>
            <person name="Deng J."/>
            <person name="Jiang H."/>
            <person name="Liu Y."/>
            <person name="Qu J."/>
            <person name="Song X.-Z."/>
            <person name="Zhang L."/>
            <person name="Thornton R."/>
            <person name="Coyle M."/>
            <person name="Francisco L."/>
            <person name="Jackson L."/>
            <person name="Javaid M."/>
            <person name="Korchina V."/>
            <person name="Kovar C."/>
            <person name="Mata R."/>
            <person name="Mathew T."/>
            <person name="Ngo R."/>
            <person name="Nguyen L."/>
            <person name="Nguyen N."/>
            <person name="Okwuonu G."/>
            <person name="Ongeri F."/>
            <person name="Pham C."/>
            <person name="Simmons D."/>
            <person name="Wilczek-Boney K."/>
            <person name="Hale W."/>
            <person name="Jakkamsetti A."/>
            <person name="Pham P."/>
            <person name="Ruth R."/>
            <person name="San Lucas F."/>
            <person name="Warren J."/>
            <person name="Zhang J."/>
            <person name="Zhao Z."/>
            <person name="Zhou C."/>
            <person name="Zhu D."/>
            <person name="Lee S."/>
            <person name="Bess C."/>
            <person name="Blankenburg K."/>
            <person name="Forbes L."/>
            <person name="Fu Q."/>
            <person name="Gubbala S."/>
            <person name="Hirani K."/>
            <person name="Jayaseelan J.C."/>
            <person name="Lara F."/>
            <person name="Munidasa M."/>
            <person name="Palculict T."/>
            <person name="Patil S."/>
            <person name="Pu L.-L."/>
            <person name="Saada N."/>
            <person name="Tang L."/>
            <person name="Weissenberger G."/>
            <person name="Zhu Y."/>
            <person name="Hemphill L."/>
            <person name="Shang Y."/>
            <person name="Youmans B."/>
            <person name="Ayvaz T."/>
            <person name="Ross M."/>
            <person name="Santibanez J."/>
            <person name="Aqrawi P."/>
            <person name="Gross S."/>
            <person name="Joshi V."/>
            <person name="Fowler G."/>
            <person name="Nazareth L."/>
            <person name="Reid J."/>
            <person name="Worley K."/>
            <person name="Petrosino J."/>
            <person name="Highlander S."/>
            <person name="Gibbs R."/>
        </authorList>
    </citation>
    <scope>NUCLEOTIDE SEQUENCE [LARGE SCALE GENOMIC DNA]</scope>
    <source>
        <strain evidence="1">DSM 16973</strain>
    </source>
</reference>
<dbReference type="BioCyc" id="PMAR862515-HMP:GMOO-1192-MONOMER"/>
<dbReference type="EMBL" id="AEEI01000038">
    <property type="protein sequence ID" value="EFM01889.1"/>
    <property type="molecule type" value="Genomic_DNA"/>
</dbReference>
<dbReference type="RefSeq" id="WP_006949174.1">
    <property type="nucleotide sequence ID" value="NZ_BAJI01000047.1"/>
</dbReference>
<keyword evidence="2" id="KW-1185">Reference proteome</keyword>
<dbReference type="AlphaFoldDB" id="E0NSM2"/>
<dbReference type="Proteomes" id="UP000004394">
    <property type="component" value="Unassembled WGS sequence"/>
</dbReference>
<evidence type="ECO:0000313" key="2">
    <source>
        <dbReference type="Proteomes" id="UP000004394"/>
    </source>
</evidence>
<name>E0NSM2_9BACT</name>
<evidence type="ECO:0000313" key="1">
    <source>
        <dbReference type="EMBL" id="EFM01889.1"/>
    </source>
</evidence>
<organism evidence="1 2">
    <name type="scientific">Hoylesella marshii DSM 16973 = JCM 13450</name>
    <dbReference type="NCBI Taxonomy" id="862515"/>
    <lineage>
        <taxon>Bacteria</taxon>
        <taxon>Pseudomonadati</taxon>
        <taxon>Bacteroidota</taxon>
        <taxon>Bacteroidia</taxon>
        <taxon>Bacteroidales</taxon>
        <taxon>Prevotellaceae</taxon>
        <taxon>Hoylesella</taxon>
    </lineage>
</organism>
<accession>E0NSM2</accession>
<proteinExistence type="predicted"/>
<dbReference type="InterPro" id="IPR045724">
    <property type="entry name" value="DUF6078"/>
</dbReference>
<gene>
    <name evidence="1" type="ORF">HMPREF0658_1173</name>
</gene>
<dbReference type="Pfam" id="PF19555">
    <property type="entry name" value="DUF6078"/>
    <property type="match status" value="1"/>
</dbReference>
<protein>
    <submittedName>
        <fullName evidence="1">Uncharacterized protein</fullName>
    </submittedName>
</protein>
<dbReference type="HOGENOM" id="CLU_115284_2_0_10"/>
<comment type="caution">
    <text evidence="1">The sequence shown here is derived from an EMBL/GenBank/DDBJ whole genome shotgun (WGS) entry which is preliminary data.</text>
</comment>
<sequence>MMTQEEYNLLDADFAHCSGKQSGRAKNAYATPPTRWLAENTRESYTVVNPAVITGRQPCSLFMPDRKERYAWGISRIYDNVRAADLRGIKLSVMSCLGSSSYYRIKQQRRTITEEEQLDIRQAFTDMGYDGQAMEFDRYEEHYPALMRLRKDD</sequence>